<dbReference type="PANTHER" id="PTHR12151:SF5">
    <property type="entry name" value="AT19154P"/>
    <property type="match status" value="1"/>
</dbReference>
<evidence type="ECO:0000256" key="4">
    <source>
        <dbReference type="ARBA" id="ARBA00022792"/>
    </source>
</evidence>
<comment type="subcellular location">
    <subcellularLocation>
        <location evidence="1 8">Mitochondrion inner membrane</location>
    </subcellularLocation>
</comment>
<evidence type="ECO:0000256" key="1">
    <source>
        <dbReference type="ARBA" id="ARBA00004273"/>
    </source>
</evidence>
<evidence type="ECO:0000256" key="11">
    <source>
        <dbReference type="SAM" id="Phobius"/>
    </source>
</evidence>
<dbReference type="Proteomes" id="UP001172155">
    <property type="component" value="Unassembled WGS sequence"/>
</dbReference>
<keyword evidence="3 9" id="KW-0479">Metal-binding</keyword>
<evidence type="ECO:0000313" key="12">
    <source>
        <dbReference type="EMBL" id="KAK0749324.1"/>
    </source>
</evidence>
<comment type="similarity">
    <text evidence="2 8">Belongs to the SCO1/2 family.</text>
</comment>
<dbReference type="GO" id="GO:0045454">
    <property type="term" value="P:cell redox homeostasis"/>
    <property type="evidence" value="ECO:0007669"/>
    <property type="project" value="UniProtKB-ARBA"/>
</dbReference>
<keyword evidence="7 11" id="KW-0472">Membrane</keyword>
<gene>
    <name evidence="12" type="ORF">B0T18DRAFT_406323</name>
</gene>
<evidence type="ECO:0000313" key="13">
    <source>
        <dbReference type="Proteomes" id="UP001172155"/>
    </source>
</evidence>
<organism evidence="12 13">
    <name type="scientific">Schizothecium vesticola</name>
    <dbReference type="NCBI Taxonomy" id="314040"/>
    <lineage>
        <taxon>Eukaryota</taxon>
        <taxon>Fungi</taxon>
        <taxon>Dikarya</taxon>
        <taxon>Ascomycota</taxon>
        <taxon>Pezizomycotina</taxon>
        <taxon>Sordariomycetes</taxon>
        <taxon>Sordariomycetidae</taxon>
        <taxon>Sordariales</taxon>
        <taxon>Schizotheciaceae</taxon>
        <taxon>Schizothecium</taxon>
    </lineage>
</organism>
<dbReference type="GO" id="GO:0016531">
    <property type="term" value="F:copper chaperone activity"/>
    <property type="evidence" value="ECO:0007669"/>
    <property type="project" value="InterPro"/>
</dbReference>
<feature type="disulfide bond" description="Redox-active" evidence="10">
    <location>
        <begin position="148"/>
        <end position="152"/>
    </location>
</feature>
<evidence type="ECO:0000256" key="6">
    <source>
        <dbReference type="ARBA" id="ARBA00023128"/>
    </source>
</evidence>
<dbReference type="SUPFAM" id="SSF52833">
    <property type="entry name" value="Thioredoxin-like"/>
    <property type="match status" value="1"/>
</dbReference>
<feature type="binding site" evidence="9">
    <location>
        <position position="239"/>
    </location>
    <ligand>
        <name>Cu cation</name>
        <dbReference type="ChEBI" id="CHEBI:23378"/>
    </ligand>
</feature>
<dbReference type="InterPro" id="IPR017276">
    <property type="entry name" value="Synth_of_cyt-c-oxidase_Sco1/2"/>
</dbReference>
<keyword evidence="4 8" id="KW-0999">Mitochondrion inner membrane</keyword>
<dbReference type="InterPro" id="IPR036249">
    <property type="entry name" value="Thioredoxin-like_sf"/>
</dbReference>
<evidence type="ECO:0000256" key="7">
    <source>
        <dbReference type="ARBA" id="ARBA00023136"/>
    </source>
</evidence>
<dbReference type="PIRSF" id="PIRSF037736">
    <property type="entry name" value="SCO1"/>
    <property type="match status" value="1"/>
</dbReference>
<keyword evidence="13" id="KW-1185">Reference proteome</keyword>
<sequence length="283" mass="32102">MSQSAAPMRSVVNALERAPSRQCTRLMSTAQHARRPAARSLSRAQTLQPLEQRRTKFKTVEEAKSRYRSGPFSWKAGVLFVVTGGGLLYYFEQEKERMRRKRIEDSHKGVGAPKVGGPFQLIDQDGQPFTEQDLKRRYSLVYFGFTHCPDICPEELDKMARMVDLVAAARPGALIPVFVTCDPARDGPKELKEYLSEFHSSLVGLTGTYDQIKAMCKAYRVYFSTPKEVKPGQDYLVDHSIYFYLMNPEGDFVEALGRQHSPEQAAKIMLEHMKDWKGPPQSS</sequence>
<comment type="caution">
    <text evidence="12">The sequence shown here is derived from an EMBL/GenBank/DDBJ whole genome shotgun (WGS) entry which is preliminary data.</text>
</comment>
<keyword evidence="5 9" id="KW-0186">Copper</keyword>
<evidence type="ECO:0000256" key="9">
    <source>
        <dbReference type="PIRSR" id="PIRSR037736-1"/>
    </source>
</evidence>
<evidence type="ECO:0000256" key="5">
    <source>
        <dbReference type="ARBA" id="ARBA00023008"/>
    </source>
</evidence>
<evidence type="ECO:0000256" key="10">
    <source>
        <dbReference type="PIRSR" id="PIRSR603782-2"/>
    </source>
</evidence>
<dbReference type="Gene3D" id="3.40.30.10">
    <property type="entry name" value="Glutaredoxin"/>
    <property type="match status" value="1"/>
</dbReference>
<dbReference type="AlphaFoldDB" id="A0AA40K7Y3"/>
<keyword evidence="11" id="KW-1133">Transmembrane helix</keyword>
<dbReference type="PANTHER" id="PTHR12151">
    <property type="entry name" value="ELECTRON TRANSPORT PROTIN SCO1/SENC FAMILY MEMBER"/>
    <property type="match status" value="1"/>
</dbReference>
<evidence type="ECO:0000256" key="2">
    <source>
        <dbReference type="ARBA" id="ARBA00010996"/>
    </source>
</evidence>
<protein>
    <submittedName>
        <fullName evidence="12">SCO1/SenC-domain-containing protein</fullName>
    </submittedName>
</protein>
<evidence type="ECO:0000256" key="3">
    <source>
        <dbReference type="ARBA" id="ARBA00022723"/>
    </source>
</evidence>
<dbReference type="GO" id="GO:0005507">
    <property type="term" value="F:copper ion binding"/>
    <property type="evidence" value="ECO:0007669"/>
    <property type="project" value="InterPro"/>
</dbReference>
<dbReference type="FunFam" id="3.40.30.10:FF:000013">
    <property type="entry name" value="Blast:Protein SCO1 homolog, mitochondrial"/>
    <property type="match status" value="1"/>
</dbReference>
<dbReference type="InterPro" id="IPR003782">
    <property type="entry name" value="SCO1/SenC"/>
</dbReference>
<dbReference type="GO" id="GO:0005743">
    <property type="term" value="C:mitochondrial inner membrane"/>
    <property type="evidence" value="ECO:0007669"/>
    <property type="project" value="UniProtKB-SubCell"/>
</dbReference>
<keyword evidence="6 8" id="KW-0496">Mitochondrion</keyword>
<accession>A0AA40K7Y3</accession>
<reference evidence="12" key="1">
    <citation type="submission" date="2023-06" db="EMBL/GenBank/DDBJ databases">
        <title>Genome-scale phylogeny and comparative genomics of the fungal order Sordariales.</title>
        <authorList>
            <consortium name="Lawrence Berkeley National Laboratory"/>
            <person name="Hensen N."/>
            <person name="Bonometti L."/>
            <person name="Westerberg I."/>
            <person name="Brannstrom I.O."/>
            <person name="Guillou S."/>
            <person name="Cros-Aarteil S."/>
            <person name="Calhoun S."/>
            <person name="Haridas S."/>
            <person name="Kuo A."/>
            <person name="Mondo S."/>
            <person name="Pangilinan J."/>
            <person name="Riley R."/>
            <person name="LaButti K."/>
            <person name="Andreopoulos B."/>
            <person name="Lipzen A."/>
            <person name="Chen C."/>
            <person name="Yanf M."/>
            <person name="Daum C."/>
            <person name="Ng V."/>
            <person name="Clum A."/>
            <person name="Steindorff A."/>
            <person name="Ohm R."/>
            <person name="Martin F."/>
            <person name="Silar P."/>
            <person name="Natvig D."/>
            <person name="Lalanne C."/>
            <person name="Gautier V."/>
            <person name="Ament-velasquez S.L."/>
            <person name="Kruys A."/>
            <person name="Hutchinson M.I."/>
            <person name="Powell A.J."/>
            <person name="Barry K."/>
            <person name="Miller A.N."/>
            <person name="Grigoriev I.V."/>
            <person name="Debuchy R."/>
            <person name="Gladieux P."/>
            <person name="Thoren M.H."/>
            <person name="Johannesson H."/>
        </authorList>
    </citation>
    <scope>NUCLEOTIDE SEQUENCE</scope>
    <source>
        <strain evidence="12">SMH3187-1</strain>
    </source>
</reference>
<dbReference type="EMBL" id="JAUKUD010000003">
    <property type="protein sequence ID" value="KAK0749324.1"/>
    <property type="molecule type" value="Genomic_DNA"/>
</dbReference>
<dbReference type="GO" id="GO:0033617">
    <property type="term" value="P:mitochondrial respiratory chain complex IV assembly"/>
    <property type="evidence" value="ECO:0007669"/>
    <property type="project" value="TreeGrafter"/>
</dbReference>
<feature type="transmembrane region" description="Helical" evidence="11">
    <location>
        <begin position="72"/>
        <end position="91"/>
    </location>
</feature>
<feature type="binding site" evidence="9">
    <location>
        <position position="148"/>
    </location>
    <ligand>
        <name>Cu cation</name>
        <dbReference type="ChEBI" id="CHEBI:23378"/>
    </ligand>
</feature>
<proteinExistence type="inferred from homology"/>
<evidence type="ECO:0000256" key="8">
    <source>
        <dbReference type="PIRNR" id="PIRNR037736"/>
    </source>
</evidence>
<dbReference type="CDD" id="cd02968">
    <property type="entry name" value="SCO"/>
    <property type="match status" value="1"/>
</dbReference>
<keyword evidence="11" id="KW-0812">Transmembrane</keyword>
<keyword evidence="10" id="KW-1015">Disulfide bond</keyword>
<dbReference type="Pfam" id="PF02630">
    <property type="entry name" value="SCO1-SenC"/>
    <property type="match status" value="1"/>
</dbReference>
<dbReference type="GO" id="GO:0006878">
    <property type="term" value="P:intracellular copper ion homeostasis"/>
    <property type="evidence" value="ECO:0007669"/>
    <property type="project" value="UniProtKB-UniRule"/>
</dbReference>
<feature type="binding site" evidence="9">
    <location>
        <position position="152"/>
    </location>
    <ligand>
        <name>Cu cation</name>
        <dbReference type="ChEBI" id="CHEBI:23378"/>
    </ligand>
</feature>
<name>A0AA40K7Y3_9PEZI</name>